<dbReference type="SUPFAM" id="SSF57774">
    <property type="entry name" value="Microbial and mitochondrial ADK, insert 'zinc finger' domain"/>
    <property type="match status" value="1"/>
</dbReference>
<keyword evidence="4 6" id="KW-0418">Kinase</keyword>
<keyword evidence="6" id="KW-0479">Metal-binding</keyword>
<accession>A0A6C7E315</accession>
<evidence type="ECO:0000256" key="8">
    <source>
        <dbReference type="RuleBase" id="RU003331"/>
    </source>
</evidence>
<dbReference type="UniPathway" id="UPA00588">
    <property type="reaction ID" value="UER00649"/>
</dbReference>
<feature type="region of interest" description="LID" evidence="6">
    <location>
        <begin position="131"/>
        <end position="168"/>
    </location>
</feature>
<dbReference type="GO" id="GO:0044209">
    <property type="term" value="P:AMP salvage"/>
    <property type="evidence" value="ECO:0007669"/>
    <property type="project" value="UniProtKB-UniRule"/>
</dbReference>
<evidence type="ECO:0000259" key="9">
    <source>
        <dbReference type="Pfam" id="PF05191"/>
    </source>
</evidence>
<comment type="similarity">
    <text evidence="6 7">Belongs to the adenylate kinase family.</text>
</comment>
<dbReference type="PANTHER" id="PTHR23359">
    <property type="entry name" value="NUCLEOTIDE KINASE"/>
    <property type="match status" value="1"/>
</dbReference>
<feature type="region of interest" description="NMP" evidence="6">
    <location>
        <begin position="34"/>
        <end position="63"/>
    </location>
</feature>
<dbReference type="GO" id="GO:0004017">
    <property type="term" value="F:AMP kinase activity"/>
    <property type="evidence" value="ECO:0007669"/>
    <property type="project" value="UniProtKB-UniRule"/>
</dbReference>
<feature type="domain" description="Adenylate kinase active site lid" evidence="9">
    <location>
        <begin position="132"/>
        <end position="167"/>
    </location>
</feature>
<feature type="binding site" evidence="6">
    <location>
        <position position="138"/>
    </location>
    <ligand>
        <name>Zn(2+)</name>
        <dbReference type="ChEBI" id="CHEBI:29105"/>
        <note>structural</note>
    </ligand>
</feature>
<dbReference type="OrthoDB" id="9805030at2"/>
<dbReference type="Gene3D" id="3.40.50.300">
    <property type="entry name" value="P-loop containing nucleotide triphosphate hydrolases"/>
    <property type="match status" value="1"/>
</dbReference>
<dbReference type="NCBIfam" id="NF001381">
    <property type="entry name" value="PRK00279.1-3"/>
    <property type="match status" value="1"/>
</dbReference>
<comment type="subunit">
    <text evidence="6 8">Monomer.</text>
</comment>
<evidence type="ECO:0000256" key="3">
    <source>
        <dbReference type="ARBA" id="ARBA00022741"/>
    </source>
</evidence>
<dbReference type="PRINTS" id="PR00094">
    <property type="entry name" value="ADENYLTKNASE"/>
</dbReference>
<dbReference type="GO" id="GO:0005737">
    <property type="term" value="C:cytoplasm"/>
    <property type="evidence" value="ECO:0007669"/>
    <property type="project" value="UniProtKB-SubCell"/>
</dbReference>
<evidence type="ECO:0000256" key="5">
    <source>
        <dbReference type="ARBA" id="ARBA00022840"/>
    </source>
</evidence>
<keyword evidence="5 6" id="KW-0067">ATP-binding</keyword>
<dbReference type="HAMAP" id="MF_00235">
    <property type="entry name" value="Adenylate_kinase_Adk"/>
    <property type="match status" value="1"/>
</dbReference>
<feature type="binding site" evidence="6">
    <location>
        <position position="176"/>
    </location>
    <ligand>
        <name>AMP</name>
        <dbReference type="ChEBI" id="CHEBI:456215"/>
    </ligand>
</feature>
<dbReference type="Pfam" id="PF05191">
    <property type="entry name" value="ADK_lid"/>
    <property type="match status" value="1"/>
</dbReference>
<dbReference type="GO" id="GO:0008270">
    <property type="term" value="F:zinc ion binding"/>
    <property type="evidence" value="ECO:0007669"/>
    <property type="project" value="UniProtKB-UniRule"/>
</dbReference>
<organism evidence="10 11">
    <name type="scientific">Ilumatobacter coccineus (strain NBRC 103263 / KCTC 29153 / YM16-304)</name>
    <dbReference type="NCBI Taxonomy" id="1313172"/>
    <lineage>
        <taxon>Bacteria</taxon>
        <taxon>Bacillati</taxon>
        <taxon>Actinomycetota</taxon>
        <taxon>Acidimicrobiia</taxon>
        <taxon>Acidimicrobiales</taxon>
        <taxon>Ilumatobacteraceae</taxon>
        <taxon>Ilumatobacter</taxon>
    </lineage>
</organism>
<comment type="catalytic activity">
    <reaction evidence="6 8">
        <text>AMP + ATP = 2 ADP</text>
        <dbReference type="Rhea" id="RHEA:12973"/>
        <dbReference type="ChEBI" id="CHEBI:30616"/>
        <dbReference type="ChEBI" id="CHEBI:456215"/>
        <dbReference type="ChEBI" id="CHEBI:456216"/>
        <dbReference type="EC" id="2.7.4.3"/>
    </reaction>
</comment>
<evidence type="ECO:0000313" key="10">
    <source>
        <dbReference type="EMBL" id="BAN01160.1"/>
    </source>
</evidence>
<evidence type="ECO:0000313" key="11">
    <source>
        <dbReference type="Proteomes" id="UP000011863"/>
    </source>
</evidence>
<reference evidence="10 11" key="1">
    <citation type="journal article" date="2013" name="Int. J. Syst. Evol. Microbiol.">
        <title>Ilumatobacter nonamiense sp. nov. and Ilumatobacter coccineum sp. nov., isolated from seashore sand.</title>
        <authorList>
            <person name="Matsumoto A."/>
            <person name="Kasai H."/>
            <person name="Matsuo Y."/>
            <person name="Shizuri Y."/>
            <person name="Ichikawa N."/>
            <person name="Fujita N."/>
            <person name="Omura S."/>
            <person name="Takahashi Y."/>
        </authorList>
    </citation>
    <scope>NUCLEOTIDE SEQUENCE [LARGE SCALE GENOMIC DNA]</scope>
    <source>
        <strain evidence="11">NBRC 103263 / KCTC 29153 / YM16-304</strain>
    </source>
</reference>
<proteinExistence type="inferred from homology"/>
<protein>
    <recommendedName>
        <fullName evidence="6 8">Adenylate kinase</fullName>
        <shortName evidence="6">AK</shortName>
        <ecNumber evidence="6 8">2.7.4.3</ecNumber>
    </recommendedName>
    <alternativeName>
        <fullName evidence="6">ATP-AMP transphosphorylase</fullName>
    </alternativeName>
    <alternativeName>
        <fullName evidence="6">ATP:AMP phosphotransferase</fullName>
    </alternativeName>
    <alternativeName>
        <fullName evidence="6">Adenylate monophosphate kinase</fullName>
    </alternativeName>
</protein>
<dbReference type="NCBIfam" id="NF011100">
    <property type="entry name" value="PRK14527.1"/>
    <property type="match status" value="1"/>
</dbReference>
<comment type="pathway">
    <text evidence="6">Purine metabolism; AMP biosynthesis via salvage pathway; AMP from ADP: step 1/1.</text>
</comment>
<comment type="caution">
    <text evidence="6">Lacks conserved residue(s) required for the propagation of feature annotation.</text>
</comment>
<dbReference type="NCBIfam" id="TIGR01351">
    <property type="entry name" value="adk"/>
    <property type="match status" value="1"/>
</dbReference>
<feature type="binding site" evidence="6">
    <location>
        <position position="97"/>
    </location>
    <ligand>
        <name>AMP</name>
        <dbReference type="ChEBI" id="CHEBI:456215"/>
    </ligand>
</feature>
<evidence type="ECO:0000256" key="4">
    <source>
        <dbReference type="ARBA" id="ARBA00022777"/>
    </source>
</evidence>
<dbReference type="InterPro" id="IPR007862">
    <property type="entry name" value="Adenylate_kinase_lid-dom"/>
</dbReference>
<feature type="binding site" evidence="6">
    <location>
        <position position="155"/>
    </location>
    <ligand>
        <name>Zn(2+)</name>
        <dbReference type="ChEBI" id="CHEBI:29105"/>
        <note>structural</note>
    </ligand>
</feature>
<keyword evidence="6" id="KW-0963">Cytoplasm</keyword>
<evidence type="ECO:0000256" key="7">
    <source>
        <dbReference type="RuleBase" id="RU003330"/>
    </source>
</evidence>
<dbReference type="RefSeq" id="WP_015440407.1">
    <property type="nucleotide sequence ID" value="NC_020520.1"/>
</dbReference>
<feature type="binding site" evidence="6">
    <location>
        <position position="204"/>
    </location>
    <ligand>
        <name>ATP</name>
        <dbReference type="ChEBI" id="CHEBI:30616"/>
    </ligand>
</feature>
<keyword evidence="6" id="KW-0862">Zinc</keyword>
<keyword evidence="11" id="KW-1185">Reference proteome</keyword>
<name>A0A6C7E315_ILUCY</name>
<feature type="binding site" evidence="6">
    <location>
        <position position="135"/>
    </location>
    <ligand>
        <name>Zn(2+)</name>
        <dbReference type="ChEBI" id="CHEBI:29105"/>
        <note>structural</note>
    </ligand>
</feature>
<dbReference type="EMBL" id="AP012057">
    <property type="protein sequence ID" value="BAN01160.1"/>
    <property type="molecule type" value="Genomic_DNA"/>
</dbReference>
<feature type="binding site" evidence="6">
    <location>
        <position position="132"/>
    </location>
    <ligand>
        <name>ATP</name>
        <dbReference type="ChEBI" id="CHEBI:30616"/>
    </ligand>
</feature>
<feature type="binding site" evidence="6">
    <location>
        <begin position="61"/>
        <end position="63"/>
    </location>
    <ligand>
        <name>AMP</name>
        <dbReference type="ChEBI" id="CHEBI:456215"/>
    </ligand>
</feature>
<dbReference type="GO" id="GO:0005524">
    <property type="term" value="F:ATP binding"/>
    <property type="evidence" value="ECO:0007669"/>
    <property type="project" value="UniProtKB-UniRule"/>
</dbReference>
<feature type="binding site" evidence="6">
    <location>
        <position position="35"/>
    </location>
    <ligand>
        <name>AMP</name>
        <dbReference type="ChEBI" id="CHEBI:456215"/>
    </ligand>
</feature>
<dbReference type="PROSITE" id="PS00113">
    <property type="entry name" value="ADENYLATE_KINASE"/>
    <property type="match status" value="1"/>
</dbReference>
<dbReference type="InterPro" id="IPR033690">
    <property type="entry name" value="Adenylat_kinase_CS"/>
</dbReference>
<comment type="subcellular location">
    <subcellularLocation>
        <location evidence="6 8">Cytoplasm</location>
    </subcellularLocation>
</comment>
<keyword evidence="1 6" id="KW-0808">Transferase</keyword>
<evidence type="ECO:0000256" key="2">
    <source>
        <dbReference type="ARBA" id="ARBA00022727"/>
    </source>
</evidence>
<sequence>MIPGARLIILGRQGAGKGTQCVRLSRHFVVPHISTGDMLRAAVREGTPLGIKAKEVMDAGGLVSDDIMIGIVRDRLKAADADTRGYILDGFPRTIEQAIALDQITDELGRPIDVVLDLNVPREIVLERISSRRVCRDCGTNYTSSGGNDPEPWICDVCGGDVLQRDDDTPESVNRRLDLYEEQTFPLIKHYGDANRLAVVNGVGHPDSVFDRLVKAVENNR</sequence>
<dbReference type="Pfam" id="PF00406">
    <property type="entry name" value="ADK"/>
    <property type="match status" value="1"/>
</dbReference>
<evidence type="ECO:0000256" key="6">
    <source>
        <dbReference type="HAMAP-Rule" id="MF_00235"/>
    </source>
</evidence>
<feature type="binding site" evidence="6">
    <location>
        <position position="165"/>
    </location>
    <ligand>
        <name>AMP</name>
        <dbReference type="ChEBI" id="CHEBI:456215"/>
    </ligand>
</feature>
<dbReference type="NCBIfam" id="NF001380">
    <property type="entry name" value="PRK00279.1-2"/>
    <property type="match status" value="1"/>
</dbReference>
<dbReference type="InterPro" id="IPR006259">
    <property type="entry name" value="Adenyl_kin_sub"/>
</dbReference>
<dbReference type="SUPFAM" id="SSF52540">
    <property type="entry name" value="P-loop containing nucleoside triphosphate hydrolases"/>
    <property type="match status" value="1"/>
</dbReference>
<feature type="binding site" evidence="6">
    <location>
        <begin position="90"/>
        <end position="93"/>
    </location>
    <ligand>
        <name>AMP</name>
        <dbReference type="ChEBI" id="CHEBI:456215"/>
    </ligand>
</feature>
<dbReference type="AlphaFoldDB" id="A0A6C7E315"/>
<dbReference type="KEGG" id="aym:YM304_08460"/>
<keyword evidence="3 6" id="KW-0547">Nucleotide-binding</keyword>
<keyword evidence="2 6" id="KW-0545">Nucleotide biosynthesis</keyword>
<feature type="binding site" evidence="6">
    <location>
        <position position="158"/>
    </location>
    <ligand>
        <name>Zn(2+)</name>
        <dbReference type="ChEBI" id="CHEBI:29105"/>
        <note>structural</note>
    </ligand>
</feature>
<dbReference type="InterPro" id="IPR027417">
    <property type="entry name" value="P-loop_NTPase"/>
</dbReference>
<dbReference type="Proteomes" id="UP000011863">
    <property type="component" value="Chromosome"/>
</dbReference>
<dbReference type="EC" id="2.7.4.3" evidence="6 8"/>
<dbReference type="FunFam" id="3.40.50.300:FF:000106">
    <property type="entry name" value="Adenylate kinase mitochondrial"/>
    <property type="match status" value="1"/>
</dbReference>
<comment type="domain">
    <text evidence="6">Consists of three domains, a large central CORE domain and two small peripheral domains, NMPbind and LID, which undergo movements during catalysis. The LID domain closes over the site of phosphoryl transfer upon ATP binding. Assembling and dissambling the active center during each catalytic cycle provides an effective means to prevent ATP hydrolysis. Some bacteria have evolved a zinc-coordinating structure that stabilizes the LID domain.</text>
</comment>
<evidence type="ECO:0000256" key="1">
    <source>
        <dbReference type="ARBA" id="ARBA00022679"/>
    </source>
</evidence>
<dbReference type="CDD" id="cd01428">
    <property type="entry name" value="ADK"/>
    <property type="match status" value="1"/>
</dbReference>
<dbReference type="InterPro" id="IPR000850">
    <property type="entry name" value="Adenylat/UMP-CMP_kin"/>
</dbReference>
<comment type="function">
    <text evidence="6">Catalyzes the reversible transfer of the terminal phosphate group between ATP and AMP. Plays an important role in cellular energy homeostasis and in adenine nucleotide metabolism.</text>
</comment>
<gene>
    <name evidence="6 10" type="primary">adk</name>
    <name evidence="10" type="ORF">YM304_08460</name>
</gene>
<feature type="binding site" evidence="6">
    <location>
        <begin position="14"/>
        <end position="19"/>
    </location>
    <ligand>
        <name>ATP</name>
        <dbReference type="ChEBI" id="CHEBI:30616"/>
    </ligand>
</feature>
<dbReference type="InterPro" id="IPR036193">
    <property type="entry name" value="ADK_active_lid_dom_sf"/>
</dbReference>
<feature type="binding site" evidence="6">
    <location>
        <position position="40"/>
    </location>
    <ligand>
        <name>AMP</name>
        <dbReference type="ChEBI" id="CHEBI:456215"/>
    </ligand>
</feature>